<feature type="region of interest" description="Disordered" evidence="1">
    <location>
        <begin position="26"/>
        <end position="47"/>
    </location>
</feature>
<evidence type="ECO:0000313" key="3">
    <source>
        <dbReference type="Proteomes" id="UP001149813"/>
    </source>
</evidence>
<accession>A0A9W8CS65</accession>
<keyword evidence="3" id="KW-1185">Reference proteome</keyword>
<proteinExistence type="predicted"/>
<feature type="region of interest" description="Disordered" evidence="1">
    <location>
        <begin position="57"/>
        <end position="76"/>
    </location>
</feature>
<evidence type="ECO:0000313" key="2">
    <source>
        <dbReference type="EMBL" id="KAJ1721512.1"/>
    </source>
</evidence>
<reference evidence="2" key="1">
    <citation type="submission" date="2022-07" db="EMBL/GenBank/DDBJ databases">
        <title>Phylogenomic reconstructions and comparative analyses of Kickxellomycotina fungi.</title>
        <authorList>
            <person name="Reynolds N.K."/>
            <person name="Stajich J.E."/>
            <person name="Barry K."/>
            <person name="Grigoriev I.V."/>
            <person name="Crous P."/>
            <person name="Smith M.E."/>
        </authorList>
    </citation>
    <scope>NUCLEOTIDE SEQUENCE</scope>
    <source>
        <strain evidence="2">NBRC 32514</strain>
    </source>
</reference>
<protein>
    <submittedName>
        <fullName evidence="2">Uncharacterized protein</fullName>
    </submittedName>
</protein>
<organism evidence="2 3">
    <name type="scientific">Coemansia erecta</name>
    <dbReference type="NCBI Taxonomy" id="147472"/>
    <lineage>
        <taxon>Eukaryota</taxon>
        <taxon>Fungi</taxon>
        <taxon>Fungi incertae sedis</taxon>
        <taxon>Zoopagomycota</taxon>
        <taxon>Kickxellomycotina</taxon>
        <taxon>Kickxellomycetes</taxon>
        <taxon>Kickxellales</taxon>
        <taxon>Kickxellaceae</taxon>
        <taxon>Coemansia</taxon>
    </lineage>
</organism>
<evidence type="ECO:0000256" key="1">
    <source>
        <dbReference type="SAM" id="MobiDB-lite"/>
    </source>
</evidence>
<gene>
    <name evidence="2" type="ORF">LPJ53_003972</name>
</gene>
<feature type="compositionally biased region" description="Basic and acidic residues" evidence="1">
    <location>
        <begin position="26"/>
        <end position="43"/>
    </location>
</feature>
<dbReference type="Proteomes" id="UP001149813">
    <property type="component" value="Unassembled WGS sequence"/>
</dbReference>
<name>A0A9W8CS65_9FUNG</name>
<dbReference type="OrthoDB" id="5573822at2759"/>
<dbReference type="AlphaFoldDB" id="A0A9W8CS65"/>
<sequence>MSDPQTCVCAGTCSNPPNAIEQAKCREREKGKAPPPLDRKHDSSISTLEPHYVFRRTDSILPPDHPNAGIGGYSDVSRSSEIGGYYNIDRESEIGNDHDFNVVYRDPRRETYIYTLQSTQKRRN</sequence>
<comment type="caution">
    <text evidence="2">The sequence shown here is derived from an EMBL/GenBank/DDBJ whole genome shotgun (WGS) entry which is preliminary data.</text>
</comment>
<dbReference type="EMBL" id="JANBOJ010000166">
    <property type="protein sequence ID" value="KAJ1721512.1"/>
    <property type="molecule type" value="Genomic_DNA"/>
</dbReference>